<keyword evidence="7" id="KW-1185">Reference proteome</keyword>
<keyword evidence="3 5" id="KW-0732">Signal</keyword>
<dbReference type="CDD" id="cd13538">
    <property type="entry name" value="PBP2_ModA_like_1"/>
    <property type="match status" value="1"/>
</dbReference>
<dbReference type="PIRSF" id="PIRSF004846">
    <property type="entry name" value="ModA"/>
    <property type="match status" value="1"/>
</dbReference>
<dbReference type="InterPro" id="IPR005950">
    <property type="entry name" value="ModA"/>
</dbReference>
<reference evidence="7" key="1">
    <citation type="submission" date="2020-02" db="EMBL/GenBank/DDBJ databases">
        <title>Streptomyces sp. ASO4wet.</title>
        <authorList>
            <person name="Risdian C."/>
            <person name="Landwehr W."/>
            <person name="Schupp P."/>
            <person name="Wink J."/>
        </authorList>
    </citation>
    <scope>NUCLEOTIDE SEQUENCE [LARGE SCALE GENOMIC DNA]</scope>
    <source>
        <strain evidence="7">ASO4wet</strain>
    </source>
</reference>
<dbReference type="PANTHER" id="PTHR30632">
    <property type="entry name" value="MOLYBDATE-BINDING PERIPLASMIC PROTEIN"/>
    <property type="match status" value="1"/>
</dbReference>
<evidence type="ECO:0000313" key="6">
    <source>
        <dbReference type="EMBL" id="QPP05751.1"/>
    </source>
</evidence>
<accession>A0A7T1T3K0</accession>
<feature type="binding site" evidence="4">
    <location>
        <position position="79"/>
    </location>
    <ligand>
        <name>molybdate</name>
        <dbReference type="ChEBI" id="CHEBI:36264"/>
    </ligand>
</feature>
<evidence type="ECO:0000256" key="5">
    <source>
        <dbReference type="SAM" id="SignalP"/>
    </source>
</evidence>
<feature type="binding site" evidence="4">
    <location>
        <position position="197"/>
    </location>
    <ligand>
        <name>molybdate</name>
        <dbReference type="ChEBI" id="CHEBI:36264"/>
    </ligand>
</feature>
<evidence type="ECO:0000313" key="7">
    <source>
        <dbReference type="Proteomes" id="UP000595046"/>
    </source>
</evidence>
<evidence type="ECO:0000256" key="3">
    <source>
        <dbReference type="ARBA" id="ARBA00022729"/>
    </source>
</evidence>
<dbReference type="EMBL" id="CP048882">
    <property type="protein sequence ID" value="QPP05751.1"/>
    <property type="molecule type" value="Genomic_DNA"/>
</dbReference>
<keyword evidence="2 4" id="KW-0479">Metal-binding</keyword>
<dbReference type="InterPro" id="IPR050682">
    <property type="entry name" value="ModA/WtpA"/>
</dbReference>
<dbReference type="Pfam" id="PF13531">
    <property type="entry name" value="SBP_bac_11"/>
    <property type="match status" value="1"/>
</dbReference>
<organism evidence="6 7">
    <name type="scientific">Streptomyces bathyalis</name>
    <dbReference type="NCBI Taxonomy" id="2710756"/>
    <lineage>
        <taxon>Bacteria</taxon>
        <taxon>Bacillati</taxon>
        <taxon>Actinomycetota</taxon>
        <taxon>Actinomycetes</taxon>
        <taxon>Kitasatosporales</taxon>
        <taxon>Streptomycetaceae</taxon>
        <taxon>Streptomyces</taxon>
    </lineage>
</organism>
<evidence type="ECO:0000256" key="1">
    <source>
        <dbReference type="ARBA" id="ARBA00009175"/>
    </source>
</evidence>
<comment type="similarity">
    <text evidence="1">Belongs to the bacterial solute-binding protein ModA family.</text>
</comment>
<evidence type="ECO:0000256" key="2">
    <source>
        <dbReference type="ARBA" id="ARBA00022723"/>
    </source>
</evidence>
<feature type="signal peptide" evidence="5">
    <location>
        <begin position="1"/>
        <end position="27"/>
    </location>
</feature>
<feature type="binding site" evidence="4">
    <location>
        <position position="179"/>
    </location>
    <ligand>
        <name>molybdate</name>
        <dbReference type="ChEBI" id="CHEBI:36264"/>
    </ligand>
</feature>
<dbReference type="Gene3D" id="3.40.190.10">
    <property type="entry name" value="Periplasmic binding protein-like II"/>
    <property type="match status" value="2"/>
</dbReference>
<dbReference type="NCBIfam" id="TIGR01256">
    <property type="entry name" value="modA"/>
    <property type="match status" value="1"/>
</dbReference>
<dbReference type="PANTHER" id="PTHR30632:SF0">
    <property type="entry name" value="SULFATE-BINDING PROTEIN"/>
    <property type="match status" value="1"/>
</dbReference>
<feature type="chain" id="PRO_5033006382" evidence="5">
    <location>
        <begin position="28"/>
        <end position="261"/>
    </location>
</feature>
<feature type="binding site" evidence="4">
    <location>
        <position position="51"/>
    </location>
    <ligand>
        <name>molybdate</name>
        <dbReference type="ChEBI" id="CHEBI:36264"/>
    </ligand>
</feature>
<dbReference type="GO" id="GO:0030973">
    <property type="term" value="F:molybdate ion binding"/>
    <property type="evidence" value="ECO:0007669"/>
    <property type="project" value="TreeGrafter"/>
</dbReference>
<dbReference type="GO" id="GO:0046872">
    <property type="term" value="F:metal ion binding"/>
    <property type="evidence" value="ECO:0007669"/>
    <property type="project" value="UniProtKB-KW"/>
</dbReference>
<dbReference type="Proteomes" id="UP000595046">
    <property type="component" value="Chromosome"/>
</dbReference>
<keyword evidence="4" id="KW-0500">Molybdenum</keyword>
<dbReference type="KEGG" id="sbat:G4Z16_04340"/>
<dbReference type="RefSeq" id="WP_197349269.1">
    <property type="nucleotide sequence ID" value="NZ_CP048882.1"/>
</dbReference>
<gene>
    <name evidence="6" type="primary">modA</name>
    <name evidence="6" type="ORF">G4Z16_04340</name>
</gene>
<proteinExistence type="inferred from homology"/>
<protein>
    <submittedName>
        <fullName evidence="6">Molybdate ABC transporter substrate-binding protein</fullName>
    </submittedName>
</protein>
<name>A0A7T1T3K0_9ACTN</name>
<sequence>MSSTVTWRRAAAAITTASLLIPLTACGGEEKDGGSSSSASKAELTVLAASSLTDVFKTAGKTYEKEHPGTKLKFSFAASQELAAQVKQGAPADALVTADTKTMDGLKSDAGKPTVIAKNRLVIATGKGNPEKVEKLKDLADSELKVVLAAPEVPVGRYSRQVLDKQNVGVKPVSEEANVRAVLSKVELGEADAGIVYRTDAATVPGKIEAVKIPDDENAVASYPAAALKSSENSKAANAFVRWLSTPEAQKLLRDAGFQKP</sequence>
<dbReference type="AlphaFoldDB" id="A0A7T1T3K0"/>
<evidence type="ECO:0000256" key="4">
    <source>
        <dbReference type="PIRSR" id="PIRSR004846-1"/>
    </source>
</evidence>
<dbReference type="SUPFAM" id="SSF53850">
    <property type="entry name" value="Periplasmic binding protein-like II"/>
    <property type="match status" value="1"/>
</dbReference>
<dbReference type="GO" id="GO:0015689">
    <property type="term" value="P:molybdate ion transport"/>
    <property type="evidence" value="ECO:0007669"/>
    <property type="project" value="InterPro"/>
</dbReference>